<evidence type="ECO:0000256" key="3">
    <source>
        <dbReference type="ARBA" id="ARBA00022692"/>
    </source>
</evidence>
<keyword evidence="5 6" id="KW-0472">Membrane</keyword>
<accession>A0A1G9PGZ1</accession>
<dbReference type="OrthoDB" id="204634at2157"/>
<keyword evidence="3 6" id="KW-0812">Transmembrane</keyword>
<evidence type="ECO:0000313" key="8">
    <source>
        <dbReference type="Proteomes" id="UP000199451"/>
    </source>
</evidence>
<dbReference type="CDD" id="cd16914">
    <property type="entry name" value="EcfT"/>
    <property type="match status" value="1"/>
</dbReference>
<evidence type="ECO:0000256" key="5">
    <source>
        <dbReference type="ARBA" id="ARBA00023136"/>
    </source>
</evidence>
<gene>
    <name evidence="7" type="ORF">SAMN04487949_0382</name>
</gene>
<dbReference type="Pfam" id="PF02361">
    <property type="entry name" value="CbiQ"/>
    <property type="match status" value="1"/>
</dbReference>
<dbReference type="InterPro" id="IPR051611">
    <property type="entry name" value="ECF_transporter_component"/>
</dbReference>
<keyword evidence="4 6" id="KW-1133">Transmembrane helix</keyword>
<dbReference type="Proteomes" id="UP000199451">
    <property type="component" value="Unassembled WGS sequence"/>
</dbReference>
<evidence type="ECO:0000256" key="1">
    <source>
        <dbReference type="ARBA" id="ARBA00004141"/>
    </source>
</evidence>
<keyword evidence="8" id="KW-1185">Reference proteome</keyword>
<feature type="transmembrane region" description="Helical" evidence="6">
    <location>
        <begin position="20"/>
        <end position="52"/>
    </location>
</feature>
<protein>
    <submittedName>
        <fullName evidence="7">Biotin transport system permease protein</fullName>
    </submittedName>
</protein>
<name>A0A1G9PGZ1_9EURY</name>
<sequence>MLTYSPGDSLAHRLDPRTKLLLQITFVASAVAHTTPRGLAVLTGLTAVLLGLSRLSPTTALWEFRYALPLLVVGPLVAGATLGAPWFVVSEARETSLASYRVLLVLLVSAAYVRTTAPRDSRAAIQRSVPGKPGQFLGMGVGLVFRFLPLLQSDLARTREAIAARLGEERPVHERMELVATAGLNRAFQRADTLGLAMQARCLSWNPTLPPLRFTRLDAPAVALAAVLAVSVLF</sequence>
<reference evidence="8" key="1">
    <citation type="submission" date="2016-10" db="EMBL/GenBank/DDBJ databases">
        <authorList>
            <person name="Varghese N."/>
            <person name="Submissions S."/>
        </authorList>
    </citation>
    <scope>NUCLEOTIDE SEQUENCE [LARGE SCALE GENOMIC DNA]</scope>
    <source>
        <strain evidence="8">CGMCC 1.10119</strain>
    </source>
</reference>
<dbReference type="PANTHER" id="PTHR34857:SF2">
    <property type="entry name" value="SLL0384 PROTEIN"/>
    <property type="match status" value="1"/>
</dbReference>
<dbReference type="EMBL" id="FNHL01000001">
    <property type="protein sequence ID" value="SDL97994.1"/>
    <property type="molecule type" value="Genomic_DNA"/>
</dbReference>
<dbReference type="PANTHER" id="PTHR34857">
    <property type="entry name" value="SLL0384 PROTEIN"/>
    <property type="match status" value="1"/>
</dbReference>
<feature type="transmembrane region" description="Helical" evidence="6">
    <location>
        <begin position="64"/>
        <end position="88"/>
    </location>
</feature>
<organism evidence="7 8">
    <name type="scientific">Halogranum gelatinilyticum</name>
    <dbReference type="NCBI Taxonomy" id="660521"/>
    <lineage>
        <taxon>Archaea</taxon>
        <taxon>Methanobacteriati</taxon>
        <taxon>Methanobacteriota</taxon>
        <taxon>Stenosarchaea group</taxon>
        <taxon>Halobacteria</taxon>
        <taxon>Halobacteriales</taxon>
        <taxon>Haloferacaceae</taxon>
    </lineage>
</organism>
<evidence type="ECO:0000256" key="2">
    <source>
        <dbReference type="ARBA" id="ARBA00022475"/>
    </source>
</evidence>
<dbReference type="STRING" id="660521.SAMN04487949_0382"/>
<evidence type="ECO:0000256" key="6">
    <source>
        <dbReference type="SAM" id="Phobius"/>
    </source>
</evidence>
<evidence type="ECO:0000313" key="7">
    <source>
        <dbReference type="EMBL" id="SDL97994.1"/>
    </source>
</evidence>
<proteinExistence type="predicted"/>
<dbReference type="GO" id="GO:0005886">
    <property type="term" value="C:plasma membrane"/>
    <property type="evidence" value="ECO:0007669"/>
    <property type="project" value="UniProtKB-ARBA"/>
</dbReference>
<keyword evidence="2" id="KW-1003">Cell membrane</keyword>
<feature type="transmembrane region" description="Helical" evidence="6">
    <location>
        <begin position="100"/>
        <end position="117"/>
    </location>
</feature>
<dbReference type="InterPro" id="IPR003339">
    <property type="entry name" value="ABC/ECF_trnsptr_transmembrane"/>
</dbReference>
<evidence type="ECO:0000256" key="4">
    <source>
        <dbReference type="ARBA" id="ARBA00022989"/>
    </source>
</evidence>
<dbReference type="AlphaFoldDB" id="A0A1G9PGZ1"/>
<dbReference type="RefSeq" id="WP_089693528.1">
    <property type="nucleotide sequence ID" value="NZ_FNHL01000001.1"/>
</dbReference>
<comment type="subcellular location">
    <subcellularLocation>
        <location evidence="1">Membrane</location>
        <topology evidence="1">Multi-pass membrane protein</topology>
    </subcellularLocation>
</comment>